<dbReference type="Proteomes" id="UP000076584">
    <property type="component" value="Unassembled WGS sequence"/>
</dbReference>
<accession>A0A161XSH3</accession>
<proteinExistence type="predicted"/>
<evidence type="ECO:0000313" key="2">
    <source>
        <dbReference type="Proteomes" id="UP000076584"/>
    </source>
</evidence>
<gene>
    <name evidence="1" type="ORF">CI238_10366</name>
</gene>
<keyword evidence="2" id="KW-1185">Reference proteome</keyword>
<dbReference type="STRING" id="1573173.A0A161XSH3"/>
<dbReference type="EMBL" id="LFIW01002823">
    <property type="protein sequence ID" value="KZL63332.1"/>
    <property type="molecule type" value="Genomic_DNA"/>
</dbReference>
<reference evidence="1 2" key="1">
    <citation type="submission" date="2015-06" db="EMBL/GenBank/DDBJ databases">
        <title>Survival trade-offs in plant roots during colonization by closely related pathogenic and mutualistic fungi.</title>
        <authorList>
            <person name="Hacquard S."/>
            <person name="Kracher B."/>
            <person name="Hiruma K."/>
            <person name="Weinman A."/>
            <person name="Muench P."/>
            <person name="Garrido Oter R."/>
            <person name="Ver Loren van Themaat E."/>
            <person name="Dallerey J.-F."/>
            <person name="Damm U."/>
            <person name="Henrissat B."/>
            <person name="Lespinet O."/>
            <person name="Thon M."/>
            <person name="Kemen E."/>
            <person name="McHardy A.C."/>
            <person name="Schulze-Lefert P."/>
            <person name="O'Connell R.J."/>
        </authorList>
    </citation>
    <scope>NUCLEOTIDE SEQUENCE [LARGE SCALE GENOMIC DNA]</scope>
    <source>
        <strain evidence="1 2">MAFF 238704</strain>
    </source>
</reference>
<evidence type="ECO:0000313" key="1">
    <source>
        <dbReference type="EMBL" id="KZL63332.1"/>
    </source>
</evidence>
<dbReference type="AlphaFoldDB" id="A0A161XSH3"/>
<protein>
    <submittedName>
        <fullName evidence="1">Uncharacterized protein</fullName>
    </submittedName>
</protein>
<sequence length="69" mass="8023">MVENQMRAKEGGDATWRCRAVTKDLRNAYRVRIACRTEEEHTMVNTWHLSPLRRHLSHPSGQYELNGGT</sequence>
<comment type="caution">
    <text evidence="1">The sequence shown here is derived from an EMBL/GenBank/DDBJ whole genome shotgun (WGS) entry which is preliminary data.</text>
</comment>
<organism evidence="1 2">
    <name type="scientific">Colletotrichum incanum</name>
    <name type="common">Soybean anthracnose fungus</name>
    <dbReference type="NCBI Taxonomy" id="1573173"/>
    <lineage>
        <taxon>Eukaryota</taxon>
        <taxon>Fungi</taxon>
        <taxon>Dikarya</taxon>
        <taxon>Ascomycota</taxon>
        <taxon>Pezizomycotina</taxon>
        <taxon>Sordariomycetes</taxon>
        <taxon>Hypocreomycetidae</taxon>
        <taxon>Glomerellales</taxon>
        <taxon>Glomerellaceae</taxon>
        <taxon>Colletotrichum</taxon>
        <taxon>Colletotrichum spaethianum species complex</taxon>
    </lineage>
</organism>
<name>A0A161XSH3_COLIC</name>